<gene>
    <name evidence="10" type="ORF">TH53_15710</name>
</gene>
<comment type="pathway">
    <text evidence="1">Amino-acid degradation.</text>
</comment>
<protein>
    <recommendedName>
        <fullName evidence="2 8">Imidazolonepropionase</fullName>
        <ecNumber evidence="2 8">3.5.2.7</ecNumber>
    </recommendedName>
</protein>
<keyword evidence="4" id="KW-0378">Hydrolase</keyword>
<evidence type="ECO:0000313" key="11">
    <source>
        <dbReference type="Proteomes" id="UP000032049"/>
    </source>
</evidence>
<dbReference type="Gene3D" id="3.20.20.140">
    <property type="entry name" value="Metal-dependent hydrolases"/>
    <property type="match status" value="1"/>
</dbReference>
<dbReference type="OrthoDB" id="9776455at2"/>
<dbReference type="GO" id="GO:0019556">
    <property type="term" value="P:L-histidine catabolic process to glutamate and formamide"/>
    <property type="evidence" value="ECO:0007669"/>
    <property type="project" value="UniProtKB-UniRule"/>
</dbReference>
<dbReference type="SUPFAM" id="SSF51338">
    <property type="entry name" value="Composite domain of metallo-dependent hydrolases"/>
    <property type="match status" value="1"/>
</dbReference>
<evidence type="ECO:0000256" key="7">
    <source>
        <dbReference type="ARBA" id="ARBA00023004"/>
    </source>
</evidence>
<dbReference type="Pfam" id="PF01979">
    <property type="entry name" value="Amidohydro_1"/>
    <property type="match status" value="1"/>
</dbReference>
<accession>A0A0D0GJI3</accession>
<dbReference type="InterPro" id="IPR032466">
    <property type="entry name" value="Metal_Hydrolase"/>
</dbReference>
<proteinExistence type="predicted"/>
<comment type="caution">
    <text evidence="10">The sequence shown here is derived from an EMBL/GenBank/DDBJ whole genome shotgun (WGS) entry which is preliminary data.</text>
</comment>
<keyword evidence="11" id="KW-1185">Reference proteome</keyword>
<evidence type="ECO:0000256" key="3">
    <source>
        <dbReference type="ARBA" id="ARBA00022723"/>
    </source>
</evidence>
<keyword evidence="5" id="KW-0369">Histidine metabolism</keyword>
<dbReference type="AlphaFoldDB" id="A0A0D0GJI3"/>
<evidence type="ECO:0000256" key="8">
    <source>
        <dbReference type="NCBIfam" id="TIGR01224"/>
    </source>
</evidence>
<dbReference type="STRING" id="1503925.TH53_15710"/>
<dbReference type="GO" id="GO:0050480">
    <property type="term" value="F:imidazolonepropionase activity"/>
    <property type="evidence" value="ECO:0007669"/>
    <property type="project" value="UniProtKB-UniRule"/>
</dbReference>
<name>A0A0D0GJI3_9SPHI</name>
<evidence type="ECO:0000313" key="10">
    <source>
        <dbReference type="EMBL" id="KIO76295.1"/>
    </source>
</evidence>
<evidence type="ECO:0000256" key="6">
    <source>
        <dbReference type="ARBA" id="ARBA00022833"/>
    </source>
</evidence>
<dbReference type="EMBL" id="JXRA01000066">
    <property type="protein sequence ID" value="KIO76295.1"/>
    <property type="molecule type" value="Genomic_DNA"/>
</dbReference>
<dbReference type="PANTHER" id="PTHR42752:SF1">
    <property type="entry name" value="IMIDAZOLONEPROPIONASE-RELATED"/>
    <property type="match status" value="1"/>
</dbReference>
<feature type="domain" description="Amidohydrolase-related" evidence="9">
    <location>
        <begin position="69"/>
        <end position="381"/>
    </location>
</feature>
<dbReference type="RefSeq" id="WP_041883283.1">
    <property type="nucleotide sequence ID" value="NZ_CP157278.1"/>
</dbReference>
<evidence type="ECO:0000256" key="1">
    <source>
        <dbReference type="ARBA" id="ARBA00005023"/>
    </source>
</evidence>
<evidence type="ECO:0000259" key="9">
    <source>
        <dbReference type="Pfam" id="PF01979"/>
    </source>
</evidence>
<keyword evidence="6" id="KW-0862">Zinc</keyword>
<organism evidence="10 11">
    <name type="scientific">Pedobacter lusitanus</name>
    <dbReference type="NCBI Taxonomy" id="1503925"/>
    <lineage>
        <taxon>Bacteria</taxon>
        <taxon>Pseudomonadati</taxon>
        <taxon>Bacteroidota</taxon>
        <taxon>Sphingobacteriia</taxon>
        <taxon>Sphingobacteriales</taxon>
        <taxon>Sphingobacteriaceae</taxon>
        <taxon>Pedobacter</taxon>
    </lineage>
</organism>
<evidence type="ECO:0000256" key="4">
    <source>
        <dbReference type="ARBA" id="ARBA00022801"/>
    </source>
</evidence>
<dbReference type="SUPFAM" id="SSF51556">
    <property type="entry name" value="Metallo-dependent hydrolases"/>
    <property type="match status" value="1"/>
</dbReference>
<dbReference type="InterPro" id="IPR011059">
    <property type="entry name" value="Metal-dep_hydrolase_composite"/>
</dbReference>
<dbReference type="EC" id="3.5.2.7" evidence="2 8"/>
<dbReference type="Proteomes" id="UP000032049">
    <property type="component" value="Unassembled WGS sequence"/>
</dbReference>
<dbReference type="InterPro" id="IPR005920">
    <property type="entry name" value="HutI"/>
</dbReference>
<dbReference type="InterPro" id="IPR006680">
    <property type="entry name" value="Amidohydro-rel"/>
</dbReference>
<dbReference type="PANTHER" id="PTHR42752">
    <property type="entry name" value="IMIDAZOLONEPROPIONASE"/>
    <property type="match status" value="1"/>
</dbReference>
<dbReference type="Gene3D" id="2.30.40.10">
    <property type="entry name" value="Urease, subunit C, domain 1"/>
    <property type="match status" value="1"/>
</dbReference>
<evidence type="ECO:0000256" key="2">
    <source>
        <dbReference type="ARBA" id="ARBA00012864"/>
    </source>
</evidence>
<dbReference type="NCBIfam" id="TIGR01224">
    <property type="entry name" value="hutI"/>
    <property type="match status" value="1"/>
</dbReference>
<evidence type="ECO:0000256" key="5">
    <source>
        <dbReference type="ARBA" id="ARBA00022808"/>
    </source>
</evidence>
<dbReference type="GO" id="GO:0046872">
    <property type="term" value="F:metal ion binding"/>
    <property type="evidence" value="ECO:0007669"/>
    <property type="project" value="UniProtKB-KW"/>
</dbReference>
<keyword evidence="3" id="KW-0479">Metal-binding</keyword>
<dbReference type="GO" id="GO:0005737">
    <property type="term" value="C:cytoplasm"/>
    <property type="evidence" value="ECO:0007669"/>
    <property type="project" value="UniProtKB-UniRule"/>
</dbReference>
<reference evidence="10 11" key="1">
    <citation type="submission" date="2015-01" db="EMBL/GenBank/DDBJ databases">
        <title>Draft genome sequence of Pedobacter sp. NL19 isolated from sludge of an effluent treatment pond in an abandoned uranium mine.</title>
        <authorList>
            <person name="Santos T."/>
            <person name="Caetano T."/>
            <person name="Covas C."/>
            <person name="Cruz A."/>
            <person name="Mendo S."/>
        </authorList>
    </citation>
    <scope>NUCLEOTIDE SEQUENCE [LARGE SCALE GENOMIC DNA]</scope>
    <source>
        <strain evidence="10 11">NL19</strain>
    </source>
</reference>
<sequence length="408" mass="43859">MKKLIGPFSEILTLSGLALNGAIEDSQLQIIRNGGVIIEDGIIRATGDFESLRHADPELEIEKVEGEQVLLPGFVDCHTHICFAGSRAKDYSLRIQGKTYLEIAKSGGGIWDSVTQTRAAEEAKLVDLLAQRVQRHLADGVTTIEIKSGYGLDVPNELKMLRAIKKVSSATQADLIPTCLAAHLLPKDFEGSATEYLNHILADLLPLIQAEKLANRVDIFIEESAFDRAASVPYLQAAKAMGFEITVHADQFTASGLEVAVEVGAVSADHLEASTEREAALLKDSETVAVVLPGASLGLGMHYAPARKILDAGACLAIASDWNPGSAPMGDLLMQAAVMSAAEKLSTAEVFAGLTFRAAKALNLQDRGILTEGMIADMQAYPCNDYREILYHQGKIKPAIVWKNGTRI</sequence>
<keyword evidence="7" id="KW-0408">Iron</keyword>